<dbReference type="HOGENOM" id="CLU_171232_0_0_1"/>
<name>A0A0D0UKP8_CRYGA</name>
<dbReference type="AlphaFoldDB" id="A0A0D0UKP8"/>
<accession>A0A0D0UKP8</accession>
<gene>
    <name evidence="1" type="ORF">I312_01858</name>
</gene>
<reference evidence="1" key="1">
    <citation type="submission" date="2015-01" db="EMBL/GenBank/DDBJ databases">
        <title>The Genome Sequence of Cryptococcus gattii CA1280.</title>
        <authorList>
            <consortium name="The Broad Institute Genomics Platform"/>
            <person name="Cuomo C."/>
            <person name="Litvintseva A."/>
            <person name="Chen Y."/>
            <person name="Heitman J."/>
            <person name="Sun S."/>
            <person name="Springer D."/>
            <person name="Dromer F."/>
            <person name="Young S."/>
            <person name="Zeng Q."/>
            <person name="Gargeya S."/>
            <person name="Abouelleil A."/>
            <person name="Alvarado L."/>
            <person name="Chapman S.B."/>
            <person name="Gainer-Dewar J."/>
            <person name="Goldberg J."/>
            <person name="Griggs A."/>
            <person name="Gujja S."/>
            <person name="Hansen M."/>
            <person name="Howarth C."/>
            <person name="Imamovic A."/>
            <person name="Larimer J."/>
            <person name="Murphy C."/>
            <person name="Naylor J."/>
            <person name="Pearson M."/>
            <person name="Priest M."/>
            <person name="Roberts A."/>
            <person name="Saif S."/>
            <person name="Shea T."/>
            <person name="Sykes S."/>
            <person name="Wortman J."/>
            <person name="Nusbaum C."/>
            <person name="Birren B."/>
        </authorList>
    </citation>
    <scope>NUCLEOTIDE SEQUENCE [LARGE SCALE GENOMIC DNA]</scope>
    <source>
        <strain evidence="1">CA1280</strain>
    </source>
</reference>
<evidence type="ECO:0000313" key="1">
    <source>
        <dbReference type="EMBL" id="KIR48788.1"/>
    </source>
</evidence>
<dbReference type="EMBL" id="KN847976">
    <property type="protein sequence ID" value="KIR48788.1"/>
    <property type="molecule type" value="Genomic_DNA"/>
</dbReference>
<organism evidence="1">
    <name type="scientific">Cryptococcus bacillisporus CA1280</name>
    <dbReference type="NCBI Taxonomy" id="1296109"/>
    <lineage>
        <taxon>Eukaryota</taxon>
        <taxon>Fungi</taxon>
        <taxon>Dikarya</taxon>
        <taxon>Basidiomycota</taxon>
        <taxon>Agaricomycotina</taxon>
        <taxon>Tremellomycetes</taxon>
        <taxon>Tremellales</taxon>
        <taxon>Cryptococcaceae</taxon>
        <taxon>Cryptococcus</taxon>
        <taxon>Cryptococcus gattii species complex</taxon>
    </lineage>
</organism>
<dbReference type="OrthoDB" id="4159489at2759"/>
<sequence>MSASKANSSLSRLGSIRSAKYQSTGSVGELGETLDKMVDRLNKQVDEKSAELLKQMDEMANRIESLGNCIDALAHEPIDRSTSTSDQ</sequence>
<protein>
    <submittedName>
        <fullName evidence="1">Uncharacterized protein</fullName>
    </submittedName>
</protein>
<proteinExistence type="predicted"/>